<dbReference type="PANTHER" id="PTHR41299">
    <property type="entry name" value="THIAMINE PYROPHOSPHOKINASE"/>
    <property type="match status" value="1"/>
</dbReference>
<dbReference type="GO" id="GO:0009229">
    <property type="term" value="P:thiamine diphosphate biosynthetic process"/>
    <property type="evidence" value="ECO:0007669"/>
    <property type="project" value="InterPro"/>
</dbReference>
<feature type="domain" description="Thiamin pyrophosphokinase thiamin-binding" evidence="6">
    <location>
        <begin position="142"/>
        <end position="200"/>
    </location>
</feature>
<keyword evidence="2" id="KW-0547">Nucleotide-binding</keyword>
<dbReference type="GO" id="GO:0004788">
    <property type="term" value="F:thiamine diphosphokinase activity"/>
    <property type="evidence" value="ECO:0007669"/>
    <property type="project" value="UniProtKB-UniRule"/>
</dbReference>
<keyword evidence="3 7" id="KW-0418">Kinase</keyword>
<dbReference type="SUPFAM" id="SSF63862">
    <property type="entry name" value="Thiamin pyrophosphokinase, substrate-binding domain"/>
    <property type="match status" value="1"/>
</dbReference>
<evidence type="ECO:0000256" key="1">
    <source>
        <dbReference type="ARBA" id="ARBA00022679"/>
    </source>
</evidence>
<name>A0A1M5II91_9BACT</name>
<dbReference type="NCBIfam" id="TIGR01378">
    <property type="entry name" value="thi_PPkinase"/>
    <property type="match status" value="1"/>
</dbReference>
<proteinExistence type="predicted"/>
<dbReference type="GO" id="GO:0006772">
    <property type="term" value="P:thiamine metabolic process"/>
    <property type="evidence" value="ECO:0007669"/>
    <property type="project" value="UniProtKB-UniRule"/>
</dbReference>
<sequence>MKSILILCNGNPPSERLFREHYNPADYLIAADGGGNIALNMGIDPDVVIGDLDSFIPDPPHSFEVIRRGDQEANDLEKALRLAREKGGERITILGATGHRLDHTLKNLSVLKQFNKGFEQIRMVDNFGETLLIPRSFRKVMGIGTQVSLFPLSGKVTGITTSGLQYPLSQETLENGVRDGSSNRVVGRPVEITYDKGDLLLFVATR</sequence>
<dbReference type="Proteomes" id="UP000184041">
    <property type="component" value="Unassembled WGS sequence"/>
</dbReference>
<keyword evidence="1" id="KW-0808">Transferase</keyword>
<gene>
    <name evidence="7" type="ORF">SAMN05443144_12356</name>
</gene>
<dbReference type="InterPro" id="IPR036371">
    <property type="entry name" value="TPK_B1-bd_sf"/>
</dbReference>
<evidence type="ECO:0000256" key="2">
    <source>
        <dbReference type="ARBA" id="ARBA00022741"/>
    </source>
</evidence>
<dbReference type="CDD" id="cd07995">
    <property type="entry name" value="TPK"/>
    <property type="match status" value="1"/>
</dbReference>
<reference evidence="7 8" key="1">
    <citation type="submission" date="2016-11" db="EMBL/GenBank/DDBJ databases">
        <authorList>
            <person name="Jaros S."/>
            <person name="Januszkiewicz K."/>
            <person name="Wedrychowicz H."/>
        </authorList>
    </citation>
    <scope>NUCLEOTIDE SEQUENCE [LARGE SCALE GENOMIC DNA]</scope>
    <source>
        <strain evidence="7 8">DSM 21986</strain>
    </source>
</reference>
<dbReference type="InterPro" id="IPR007373">
    <property type="entry name" value="Thiamin_PyroPKinase_B1-bd"/>
</dbReference>
<dbReference type="OrthoDB" id="1132102at2"/>
<evidence type="ECO:0000259" key="6">
    <source>
        <dbReference type="SMART" id="SM00983"/>
    </source>
</evidence>
<keyword evidence="8" id="KW-1185">Reference proteome</keyword>
<evidence type="ECO:0000256" key="4">
    <source>
        <dbReference type="ARBA" id="ARBA00022840"/>
    </source>
</evidence>
<dbReference type="PANTHER" id="PTHR41299:SF1">
    <property type="entry name" value="THIAMINE PYROPHOSPHOKINASE"/>
    <property type="match status" value="1"/>
</dbReference>
<dbReference type="EC" id="2.7.6.2" evidence="5"/>
<dbReference type="SMART" id="SM00983">
    <property type="entry name" value="TPK_B1_binding"/>
    <property type="match status" value="1"/>
</dbReference>
<dbReference type="InterPro" id="IPR053149">
    <property type="entry name" value="TPK"/>
</dbReference>
<dbReference type="RefSeq" id="WP_073067441.1">
    <property type="nucleotide sequence ID" value="NZ_FQUS01000023.1"/>
</dbReference>
<dbReference type="STRING" id="1194090.SAMN05443144_12356"/>
<keyword evidence="4" id="KW-0067">ATP-binding</keyword>
<organism evidence="7 8">
    <name type="scientific">Fodinibius roseus</name>
    <dbReference type="NCBI Taxonomy" id="1194090"/>
    <lineage>
        <taxon>Bacteria</taxon>
        <taxon>Pseudomonadati</taxon>
        <taxon>Balneolota</taxon>
        <taxon>Balneolia</taxon>
        <taxon>Balneolales</taxon>
        <taxon>Balneolaceae</taxon>
        <taxon>Fodinibius</taxon>
    </lineage>
</organism>
<dbReference type="GO" id="GO:0016301">
    <property type="term" value="F:kinase activity"/>
    <property type="evidence" value="ECO:0007669"/>
    <property type="project" value="UniProtKB-KW"/>
</dbReference>
<dbReference type="Pfam" id="PF04263">
    <property type="entry name" value="TPK_catalytic"/>
    <property type="match status" value="1"/>
</dbReference>
<dbReference type="SUPFAM" id="SSF63999">
    <property type="entry name" value="Thiamin pyrophosphokinase, catalytic domain"/>
    <property type="match status" value="1"/>
</dbReference>
<dbReference type="AlphaFoldDB" id="A0A1M5II91"/>
<dbReference type="Gene3D" id="3.40.50.10240">
    <property type="entry name" value="Thiamin pyrophosphokinase, catalytic domain"/>
    <property type="match status" value="1"/>
</dbReference>
<dbReference type="Pfam" id="PF04265">
    <property type="entry name" value="TPK_B1_binding"/>
    <property type="match status" value="1"/>
</dbReference>
<evidence type="ECO:0000313" key="8">
    <source>
        <dbReference type="Proteomes" id="UP000184041"/>
    </source>
</evidence>
<protein>
    <recommendedName>
        <fullName evidence="5">Thiamine diphosphokinase</fullName>
        <ecNumber evidence="5">2.7.6.2</ecNumber>
    </recommendedName>
</protein>
<evidence type="ECO:0000313" key="7">
    <source>
        <dbReference type="EMBL" id="SHG27981.1"/>
    </source>
</evidence>
<dbReference type="GO" id="GO:0030975">
    <property type="term" value="F:thiamine binding"/>
    <property type="evidence" value="ECO:0007669"/>
    <property type="project" value="InterPro"/>
</dbReference>
<evidence type="ECO:0000256" key="5">
    <source>
        <dbReference type="NCBIfam" id="TIGR01378"/>
    </source>
</evidence>
<accession>A0A1M5II91</accession>
<dbReference type="InterPro" id="IPR006282">
    <property type="entry name" value="Thi_PPkinase"/>
</dbReference>
<dbReference type="EMBL" id="FQUS01000023">
    <property type="protein sequence ID" value="SHG27981.1"/>
    <property type="molecule type" value="Genomic_DNA"/>
</dbReference>
<dbReference type="InterPro" id="IPR036759">
    <property type="entry name" value="TPK_catalytic_sf"/>
</dbReference>
<evidence type="ECO:0000256" key="3">
    <source>
        <dbReference type="ARBA" id="ARBA00022777"/>
    </source>
</evidence>
<dbReference type="InterPro" id="IPR007371">
    <property type="entry name" value="TPK_catalytic"/>
</dbReference>
<dbReference type="GO" id="GO:0005524">
    <property type="term" value="F:ATP binding"/>
    <property type="evidence" value="ECO:0007669"/>
    <property type="project" value="UniProtKB-KW"/>
</dbReference>